<evidence type="ECO:0000313" key="6">
    <source>
        <dbReference type="Proteomes" id="UP000254101"/>
    </source>
</evidence>
<accession>A0A395LNP7</accession>
<dbReference type="PROSITE" id="PS51257">
    <property type="entry name" value="PROKAR_LIPOPROTEIN"/>
    <property type="match status" value="1"/>
</dbReference>
<evidence type="ECO:0000313" key="5">
    <source>
        <dbReference type="EMBL" id="RDS78345.1"/>
    </source>
</evidence>
<feature type="domain" description="Carboxylesterase type B" evidence="4">
    <location>
        <begin position="32"/>
        <end position="340"/>
    </location>
</feature>
<dbReference type="Proteomes" id="UP000254101">
    <property type="component" value="Unassembled WGS sequence"/>
</dbReference>
<dbReference type="AlphaFoldDB" id="A0A395LNP7"/>
<dbReference type="RefSeq" id="WP_115492568.1">
    <property type="nucleotide sequence ID" value="NZ_JACHWW010000001.1"/>
</dbReference>
<dbReference type="InterPro" id="IPR050309">
    <property type="entry name" value="Type-B_Carboxylest/Lipase"/>
</dbReference>
<evidence type="ECO:0000256" key="3">
    <source>
        <dbReference type="RuleBase" id="RU361235"/>
    </source>
</evidence>
<gene>
    <name evidence="5" type="ORF">DL238_12535</name>
</gene>
<protein>
    <recommendedName>
        <fullName evidence="3">Carboxylic ester hydrolase</fullName>
        <ecNumber evidence="3">3.1.1.-</ecNumber>
    </recommendedName>
</protein>
<sequence length="549" mass="58542">MNPCRRILGIVASALLLAGCASVDNTPLAPAAPLVTTSDGTLRGSAQAGLHVFRGIPYAAAPVGDLRWKPPQPTAQWEGVRDASSFGPACMQPPVPASSLYNDPPARSSEDCLNLNIWAPADAANAPVIVWIHGGSLRIGANSLSMYDGANYAQRGVVFVSLNYRLGPLGWMAHEDLSQESEHGISGNYGLLDQIAALEWVRGNIAAFGGNPSNVTIMGESAGALSATYLMVAPHARGLFDKAIIQSTNLRSFPRLSEAANGLPSAQTIGVALLDKLGAADIAAARAMDAQALTNRATLAGFAPQGTIDGVVLPDQLVDIFDRGEQARVPVIVGYNAHEYRPEGGLGLRMPATPEQYEALIAPTFGDLTPEFLRIYPHEQGADALLDATGDTIFGWSGERIARSQHALGLASFFYVFDHCYPSAEARDLCAFHASEVPFTFGNLSAAAMPEHWPVPDGNHDRTVSDAMLEYWTSFAASGRPAAQGHPVWQPYGAAEHYLRFDDAPLAGRDYKPGMFELLESFARRERAAGRSWGMPVGLTPAPPSDEEQ</sequence>
<dbReference type="InterPro" id="IPR002018">
    <property type="entry name" value="CarbesteraseB"/>
</dbReference>
<name>A0A395LNP7_9SPHN</name>
<dbReference type="OrthoDB" id="9775851at2"/>
<reference evidence="5 6" key="1">
    <citation type="submission" date="2018-07" db="EMBL/GenBank/DDBJ databases">
        <title>Erythrobacter nanhaiensis sp. nov., a novel member of the genus Erythrobacter isolated from the South China Sea.</title>
        <authorList>
            <person name="Chen X."/>
            <person name="Liu J."/>
        </authorList>
    </citation>
    <scope>NUCLEOTIDE SEQUENCE [LARGE SCALE GENOMIC DNA]</scope>
    <source>
        <strain evidence="5 6">S-5</strain>
    </source>
</reference>
<dbReference type="SUPFAM" id="SSF53474">
    <property type="entry name" value="alpha/beta-Hydrolases"/>
    <property type="match status" value="1"/>
</dbReference>
<organism evidence="5 6">
    <name type="scientific">Alteriqipengyuania lutimaris</name>
    <dbReference type="NCBI Taxonomy" id="1538146"/>
    <lineage>
        <taxon>Bacteria</taxon>
        <taxon>Pseudomonadati</taxon>
        <taxon>Pseudomonadota</taxon>
        <taxon>Alphaproteobacteria</taxon>
        <taxon>Sphingomonadales</taxon>
        <taxon>Erythrobacteraceae</taxon>
        <taxon>Alteriqipengyuania</taxon>
    </lineage>
</organism>
<proteinExistence type="inferred from homology"/>
<comment type="caution">
    <text evidence="5">The sequence shown here is derived from an EMBL/GenBank/DDBJ whole genome shotgun (WGS) entry which is preliminary data.</text>
</comment>
<evidence type="ECO:0000259" key="4">
    <source>
        <dbReference type="Pfam" id="PF00135"/>
    </source>
</evidence>
<dbReference type="Pfam" id="PF00135">
    <property type="entry name" value="COesterase"/>
    <property type="match status" value="2"/>
</dbReference>
<dbReference type="EMBL" id="QRBB01000001">
    <property type="protein sequence ID" value="RDS78345.1"/>
    <property type="molecule type" value="Genomic_DNA"/>
</dbReference>
<evidence type="ECO:0000256" key="1">
    <source>
        <dbReference type="ARBA" id="ARBA00005964"/>
    </source>
</evidence>
<dbReference type="InterPro" id="IPR019826">
    <property type="entry name" value="Carboxylesterase_B_AS"/>
</dbReference>
<feature type="signal peptide" evidence="3">
    <location>
        <begin position="1"/>
        <end position="23"/>
    </location>
</feature>
<dbReference type="PROSITE" id="PS00122">
    <property type="entry name" value="CARBOXYLESTERASE_B_1"/>
    <property type="match status" value="1"/>
</dbReference>
<dbReference type="InterPro" id="IPR029058">
    <property type="entry name" value="AB_hydrolase_fold"/>
</dbReference>
<dbReference type="GO" id="GO:0016787">
    <property type="term" value="F:hydrolase activity"/>
    <property type="evidence" value="ECO:0007669"/>
    <property type="project" value="UniProtKB-KW"/>
</dbReference>
<keyword evidence="2 3" id="KW-0378">Hydrolase</keyword>
<keyword evidence="6" id="KW-1185">Reference proteome</keyword>
<keyword evidence="3" id="KW-0732">Signal</keyword>
<feature type="chain" id="PRO_5017105109" description="Carboxylic ester hydrolase" evidence="3">
    <location>
        <begin position="24"/>
        <end position="549"/>
    </location>
</feature>
<feature type="domain" description="Carboxylesterase type B" evidence="4">
    <location>
        <begin position="380"/>
        <end position="505"/>
    </location>
</feature>
<dbReference type="PANTHER" id="PTHR11559">
    <property type="entry name" value="CARBOXYLESTERASE"/>
    <property type="match status" value="1"/>
</dbReference>
<dbReference type="Gene3D" id="3.40.50.1820">
    <property type="entry name" value="alpha/beta hydrolase"/>
    <property type="match status" value="1"/>
</dbReference>
<dbReference type="EC" id="3.1.1.-" evidence="3"/>
<evidence type="ECO:0000256" key="2">
    <source>
        <dbReference type="ARBA" id="ARBA00022801"/>
    </source>
</evidence>
<comment type="similarity">
    <text evidence="1 3">Belongs to the type-B carboxylesterase/lipase family.</text>
</comment>